<comment type="subcellular location">
    <subcellularLocation>
        <location evidence="1">Membrane</location>
        <topology evidence="1">Single-pass type I membrane protein</topology>
    </subcellularLocation>
</comment>
<dbReference type="AlphaFoldDB" id="E4XUG8"/>
<evidence type="ECO:0000256" key="6">
    <source>
        <dbReference type="ARBA" id="ARBA00023180"/>
    </source>
</evidence>
<keyword evidence="13" id="KW-1185">Reference proteome</keyword>
<dbReference type="Pfam" id="PF13895">
    <property type="entry name" value="Ig_2"/>
    <property type="match status" value="1"/>
</dbReference>
<dbReference type="InterPro" id="IPR003599">
    <property type="entry name" value="Ig_sub"/>
</dbReference>
<dbReference type="PANTHER" id="PTHR11640:SF31">
    <property type="entry name" value="IRREGULAR CHIASM C-ROUGHEST PROTEIN-RELATED"/>
    <property type="match status" value="1"/>
</dbReference>
<dbReference type="Proteomes" id="UP000001307">
    <property type="component" value="Unassembled WGS sequence"/>
</dbReference>
<dbReference type="GO" id="GO:0098609">
    <property type="term" value="P:cell-cell adhesion"/>
    <property type="evidence" value="ECO:0007669"/>
    <property type="project" value="TreeGrafter"/>
</dbReference>
<evidence type="ECO:0000256" key="9">
    <source>
        <dbReference type="SAM" id="Phobius"/>
    </source>
</evidence>
<feature type="region of interest" description="Disordered" evidence="8">
    <location>
        <begin position="624"/>
        <end position="664"/>
    </location>
</feature>
<evidence type="ECO:0000259" key="11">
    <source>
        <dbReference type="PROSITE" id="PS50835"/>
    </source>
</evidence>
<evidence type="ECO:0000256" key="7">
    <source>
        <dbReference type="ARBA" id="ARBA00023319"/>
    </source>
</evidence>
<dbReference type="InterPro" id="IPR003598">
    <property type="entry name" value="Ig_sub2"/>
</dbReference>
<dbReference type="InterPro" id="IPR013106">
    <property type="entry name" value="Ig_V-set"/>
</dbReference>
<keyword evidence="2 9" id="KW-0812">Transmembrane</keyword>
<evidence type="ECO:0000256" key="8">
    <source>
        <dbReference type="SAM" id="MobiDB-lite"/>
    </source>
</evidence>
<dbReference type="GO" id="GO:0005886">
    <property type="term" value="C:plasma membrane"/>
    <property type="evidence" value="ECO:0007669"/>
    <property type="project" value="TreeGrafter"/>
</dbReference>
<dbReference type="Gene3D" id="2.60.40.10">
    <property type="entry name" value="Immunoglobulins"/>
    <property type="match status" value="4"/>
</dbReference>
<dbReference type="Pfam" id="PF08205">
    <property type="entry name" value="C2-set_2"/>
    <property type="match status" value="1"/>
</dbReference>
<dbReference type="OrthoDB" id="6413693at2759"/>
<dbReference type="InterPro" id="IPR013162">
    <property type="entry name" value="CD80_C2-set"/>
</dbReference>
<dbReference type="InParanoid" id="E4XUG8"/>
<dbReference type="SUPFAM" id="SSF48726">
    <property type="entry name" value="Immunoglobulin"/>
    <property type="match status" value="3"/>
</dbReference>
<reference evidence="12" key="1">
    <citation type="journal article" date="2010" name="Science">
        <title>Plasticity of animal genome architecture unmasked by rapid evolution of a pelagic tunicate.</title>
        <authorList>
            <person name="Denoeud F."/>
            <person name="Henriet S."/>
            <person name="Mungpakdee S."/>
            <person name="Aury J.M."/>
            <person name="Da Silva C."/>
            <person name="Brinkmann H."/>
            <person name="Mikhaleva J."/>
            <person name="Olsen L.C."/>
            <person name="Jubin C."/>
            <person name="Canestro C."/>
            <person name="Bouquet J.M."/>
            <person name="Danks G."/>
            <person name="Poulain J."/>
            <person name="Campsteijn C."/>
            <person name="Adamski M."/>
            <person name="Cross I."/>
            <person name="Yadetie F."/>
            <person name="Muffato M."/>
            <person name="Louis A."/>
            <person name="Butcher S."/>
            <person name="Tsagkogeorga G."/>
            <person name="Konrad A."/>
            <person name="Singh S."/>
            <person name="Jensen M.F."/>
            <person name="Cong E.H."/>
            <person name="Eikeseth-Otteraa H."/>
            <person name="Noel B."/>
            <person name="Anthouard V."/>
            <person name="Porcel B.M."/>
            <person name="Kachouri-Lafond R."/>
            <person name="Nishino A."/>
            <person name="Ugolini M."/>
            <person name="Chourrout P."/>
            <person name="Nishida H."/>
            <person name="Aasland R."/>
            <person name="Huzurbazar S."/>
            <person name="Westhof E."/>
            <person name="Delsuc F."/>
            <person name="Lehrach H."/>
            <person name="Reinhardt R."/>
            <person name="Weissenbach J."/>
            <person name="Roy S.W."/>
            <person name="Artiguenave F."/>
            <person name="Postlethwait J.H."/>
            <person name="Manak J.R."/>
            <person name="Thompson E.M."/>
            <person name="Jaillon O."/>
            <person name="Du Pasquier L."/>
            <person name="Boudinot P."/>
            <person name="Liberles D.A."/>
            <person name="Volff J.N."/>
            <person name="Philippe H."/>
            <person name="Lenhard B."/>
            <person name="Roest Crollius H."/>
            <person name="Wincker P."/>
            <person name="Chourrout D."/>
        </authorList>
    </citation>
    <scope>NUCLEOTIDE SEQUENCE [LARGE SCALE GENOMIC DNA]</scope>
</reference>
<dbReference type="PANTHER" id="PTHR11640">
    <property type="entry name" value="NEPHRIN"/>
    <property type="match status" value="1"/>
</dbReference>
<name>E4XUG8_OIKDI</name>
<evidence type="ECO:0000313" key="12">
    <source>
        <dbReference type="EMBL" id="CBY13365.1"/>
    </source>
</evidence>
<proteinExistence type="predicted"/>
<keyword evidence="6" id="KW-0325">Glycoprotein</keyword>
<sequence>MKISFLALLTVGYCKGRPFLIKKPANQVANVGDTVELRCIVGGQRMVEYVNKAVQWVDQTKGQTINTFAGGRNINQKYSGRYEIVGDESLGDWTLRISNLTDSDSGNYQCQVHHGHGAASAKVLVRVPPKKIIISGADSEGNLAHISGQRSTVQCEILQSRPAGVIKFFRDGVEVAKASEQVNSCDKQTGMCNSAADFDFLPTDQSGNENIECRVYHDALVKNEFLTVSTRSFSMSEPRASITRMRSGTFGDDQAQDGEIVSYRCATTGHPAPSRFYWNVNGGEKYEMTSSPIFETRITKQSGDAPFRVTCQAEADFHNKNLKSNIAESSIAVLWGPVAQVDSEIEPVVVTEGTSFELKCPFDAFPTAEVAWTKDNQALEGETSSSLTLNSAAAVDSGRWTCQANNPVTGASSSQTFQVTVLQRPVIISPEKQELGKNASRPMVFCSFKFHFTSESFVNLRWLVQKDESIEAIQLEPGSPATSAMVSDEKWMIRWTDVTSDSATSMLTILDASEEELDAKYICEVSNDIGMTTGEFEIISGLANASIAIISGAVLVISLVCIAVILLKCNREKKHVTNTRTGKLTPDLIQHTVPSMPPALDYQLGHRQDAEIHISDADLHHQGPARSWIHKPDSTCSGPDDGYSTERGESSKAGSGSKLPNVIPSAEIMEDDMRSEEFDRYEMANEHRLTSEKIYSSLQGSNRVPVFGRFSTLQNRHGHKIESTLRPSSAQPHFVPPMSESLEDLRHTMPEGSESSNDTYNNSNQPLLKNSPQNASANVFLQPRPTTARSVSHV</sequence>
<feature type="transmembrane region" description="Helical" evidence="9">
    <location>
        <begin position="545"/>
        <end position="567"/>
    </location>
</feature>
<dbReference type="SMART" id="SM00409">
    <property type="entry name" value="IG"/>
    <property type="match status" value="3"/>
</dbReference>
<accession>E4XUG8</accession>
<dbReference type="InterPro" id="IPR007110">
    <property type="entry name" value="Ig-like_dom"/>
</dbReference>
<feature type="chain" id="PRO_5003191767" description="Ig-like domain-containing protein" evidence="10">
    <location>
        <begin position="17"/>
        <end position="794"/>
    </location>
</feature>
<feature type="domain" description="Ig-like" evidence="11">
    <location>
        <begin position="18"/>
        <end position="126"/>
    </location>
</feature>
<keyword evidence="4 9" id="KW-0472">Membrane</keyword>
<dbReference type="GO" id="GO:0005911">
    <property type="term" value="C:cell-cell junction"/>
    <property type="evidence" value="ECO:0007669"/>
    <property type="project" value="TreeGrafter"/>
</dbReference>
<feature type="domain" description="Ig-like" evidence="11">
    <location>
        <begin position="337"/>
        <end position="420"/>
    </location>
</feature>
<feature type="domain" description="Ig-like" evidence="11">
    <location>
        <begin position="425"/>
        <end position="539"/>
    </location>
</feature>
<dbReference type="InterPro" id="IPR036179">
    <property type="entry name" value="Ig-like_dom_sf"/>
</dbReference>
<evidence type="ECO:0000256" key="2">
    <source>
        <dbReference type="ARBA" id="ARBA00022692"/>
    </source>
</evidence>
<keyword evidence="7" id="KW-0393">Immunoglobulin domain</keyword>
<protein>
    <recommendedName>
        <fullName evidence="11">Ig-like domain-containing protein</fullName>
    </recommendedName>
</protein>
<keyword evidence="5" id="KW-1015">Disulfide bond</keyword>
<dbReference type="SMART" id="SM00406">
    <property type="entry name" value="IGv"/>
    <property type="match status" value="1"/>
</dbReference>
<evidence type="ECO:0000256" key="1">
    <source>
        <dbReference type="ARBA" id="ARBA00004479"/>
    </source>
</evidence>
<dbReference type="Pfam" id="PF07686">
    <property type="entry name" value="V-set"/>
    <property type="match status" value="1"/>
</dbReference>
<feature type="region of interest" description="Disordered" evidence="8">
    <location>
        <begin position="748"/>
        <end position="772"/>
    </location>
</feature>
<evidence type="ECO:0000256" key="4">
    <source>
        <dbReference type="ARBA" id="ARBA00023136"/>
    </source>
</evidence>
<dbReference type="EMBL" id="FN653182">
    <property type="protein sequence ID" value="CBY13365.1"/>
    <property type="molecule type" value="Genomic_DNA"/>
</dbReference>
<dbReference type="InterPro" id="IPR051275">
    <property type="entry name" value="Cell_adhesion_signaling"/>
</dbReference>
<evidence type="ECO:0000313" key="13">
    <source>
        <dbReference type="Proteomes" id="UP000001307"/>
    </source>
</evidence>
<feature type="compositionally biased region" description="Polar residues" evidence="8">
    <location>
        <begin position="753"/>
        <end position="772"/>
    </location>
</feature>
<feature type="signal peptide" evidence="10">
    <location>
        <begin position="1"/>
        <end position="16"/>
    </location>
</feature>
<dbReference type="InterPro" id="IPR003006">
    <property type="entry name" value="Ig/MHC_CS"/>
</dbReference>
<keyword evidence="10" id="KW-0732">Signal</keyword>
<dbReference type="PROSITE" id="PS50835">
    <property type="entry name" value="IG_LIKE"/>
    <property type="match status" value="4"/>
</dbReference>
<evidence type="ECO:0000256" key="3">
    <source>
        <dbReference type="ARBA" id="ARBA00022989"/>
    </source>
</evidence>
<dbReference type="SMART" id="SM00408">
    <property type="entry name" value="IGc2"/>
    <property type="match status" value="2"/>
</dbReference>
<keyword evidence="3 9" id="KW-1133">Transmembrane helix</keyword>
<organism evidence="12">
    <name type="scientific">Oikopleura dioica</name>
    <name type="common">Tunicate</name>
    <dbReference type="NCBI Taxonomy" id="34765"/>
    <lineage>
        <taxon>Eukaryota</taxon>
        <taxon>Metazoa</taxon>
        <taxon>Chordata</taxon>
        <taxon>Tunicata</taxon>
        <taxon>Appendicularia</taxon>
        <taxon>Copelata</taxon>
        <taxon>Oikopleuridae</taxon>
        <taxon>Oikopleura</taxon>
    </lineage>
</organism>
<dbReference type="GO" id="GO:0050839">
    <property type="term" value="F:cell adhesion molecule binding"/>
    <property type="evidence" value="ECO:0007669"/>
    <property type="project" value="TreeGrafter"/>
</dbReference>
<evidence type="ECO:0000256" key="5">
    <source>
        <dbReference type="ARBA" id="ARBA00023157"/>
    </source>
</evidence>
<feature type="domain" description="Ig-like" evidence="11">
    <location>
        <begin position="238"/>
        <end position="327"/>
    </location>
</feature>
<evidence type="ECO:0000256" key="10">
    <source>
        <dbReference type="SAM" id="SignalP"/>
    </source>
</evidence>
<gene>
    <name evidence="12" type="ORF">GSOID_T00004673001</name>
</gene>
<dbReference type="InterPro" id="IPR013783">
    <property type="entry name" value="Ig-like_fold"/>
</dbReference>
<dbReference type="PROSITE" id="PS00290">
    <property type="entry name" value="IG_MHC"/>
    <property type="match status" value="1"/>
</dbReference>